<evidence type="ECO:0000313" key="9">
    <source>
        <dbReference type="Proteomes" id="UP000092124"/>
    </source>
</evidence>
<evidence type="ECO:0000256" key="4">
    <source>
        <dbReference type="ARBA" id="ARBA00023136"/>
    </source>
</evidence>
<sequence>MIVLEDGCNSQFSLNAVSCSVFYRGPKGHYLVINFLFGIAFLSSSFSILTVTERNIKSKHIQFVSGVSAVAFWLSALLWDLISFLVPTLLLVLVFLWYKEEAFAHPESTPAVVLIMMLYAWAVIPFIYTVSFSFKTPGNACAKLVVMLTFLSIGPIVLVTVTSDKDLGYAELSDSLDHMFLIFPGHCLGMAFSNLYYNFELKKFCNAKNLIIFVTMGIYLLYIKMRNTFENLQKGVLTSVYFTLAEGYVVQRNIYAWESLGIGKYLTALAVLGLVYLILLFLIEANTFCGMFLDVTKPEDEDVLDEAETVKRRCSEMGHKRQLRPARSSGQWPLAASLLSASLPCVSQIYKEKIPLLAVNKVSFTVNKKECFGLLGLNGAGKTSIFNMLTGEQPITSGDAFVKGFNVKSDLVKVGVACNKS</sequence>
<dbReference type="Proteomes" id="UP000092124">
    <property type="component" value="Unassembled WGS sequence"/>
</dbReference>
<feature type="transmembrane region" description="Helical" evidence="5">
    <location>
        <begin position="140"/>
        <end position="159"/>
    </location>
</feature>
<dbReference type="STRING" id="56216.A0A1A6HQ87"/>
<dbReference type="InterPro" id="IPR026082">
    <property type="entry name" value="ABCA"/>
</dbReference>
<dbReference type="Gene3D" id="3.40.50.300">
    <property type="entry name" value="P-loop containing nucleotide triphosphate hydrolases"/>
    <property type="match status" value="1"/>
</dbReference>
<dbReference type="Pfam" id="PF00005">
    <property type="entry name" value="ABC_tran"/>
    <property type="match status" value="1"/>
</dbReference>
<dbReference type="AlphaFoldDB" id="A0A1A6HQ87"/>
<dbReference type="InterPro" id="IPR027417">
    <property type="entry name" value="P-loop_NTPase"/>
</dbReference>
<comment type="caution">
    <text evidence="8">The sequence shown here is derived from an EMBL/GenBank/DDBJ whole genome shotgun (WGS) entry which is preliminary data.</text>
</comment>
<dbReference type="GO" id="GO:0005319">
    <property type="term" value="F:lipid transporter activity"/>
    <property type="evidence" value="ECO:0007669"/>
    <property type="project" value="TreeGrafter"/>
</dbReference>
<gene>
    <name evidence="8" type="ORF">A6R68_21181</name>
</gene>
<dbReference type="EMBL" id="LZPO01017331">
    <property type="protein sequence ID" value="OBS80623.1"/>
    <property type="molecule type" value="Genomic_DNA"/>
</dbReference>
<dbReference type="PANTHER" id="PTHR19229:SF117">
    <property type="entry name" value="ATP-BINDING CASSETTE SUB-FAMILY A MEMBER 17"/>
    <property type="match status" value="1"/>
</dbReference>
<organism evidence="8 9">
    <name type="scientific">Neotoma lepida</name>
    <name type="common">Desert woodrat</name>
    <dbReference type="NCBI Taxonomy" id="56216"/>
    <lineage>
        <taxon>Eukaryota</taxon>
        <taxon>Metazoa</taxon>
        <taxon>Chordata</taxon>
        <taxon>Craniata</taxon>
        <taxon>Vertebrata</taxon>
        <taxon>Euteleostomi</taxon>
        <taxon>Mammalia</taxon>
        <taxon>Eutheria</taxon>
        <taxon>Euarchontoglires</taxon>
        <taxon>Glires</taxon>
        <taxon>Rodentia</taxon>
        <taxon>Myomorpha</taxon>
        <taxon>Muroidea</taxon>
        <taxon>Cricetidae</taxon>
        <taxon>Neotominae</taxon>
        <taxon>Neotoma</taxon>
    </lineage>
</organism>
<evidence type="ECO:0000256" key="1">
    <source>
        <dbReference type="ARBA" id="ARBA00004141"/>
    </source>
</evidence>
<dbReference type="InterPro" id="IPR013525">
    <property type="entry name" value="ABC2_TM"/>
</dbReference>
<dbReference type="OrthoDB" id="8061355at2759"/>
<feature type="transmembrane region" description="Helical" evidence="5">
    <location>
        <begin position="110"/>
        <end position="128"/>
    </location>
</feature>
<feature type="domain" description="ABC-2 type transporter transmembrane" evidence="7">
    <location>
        <begin position="29"/>
        <end position="281"/>
    </location>
</feature>
<proteinExistence type="predicted"/>
<evidence type="ECO:0000256" key="3">
    <source>
        <dbReference type="ARBA" id="ARBA00022989"/>
    </source>
</evidence>
<dbReference type="SUPFAM" id="SSF52540">
    <property type="entry name" value="P-loop containing nucleoside triphosphate hydrolases"/>
    <property type="match status" value="1"/>
</dbReference>
<accession>A0A1A6HQ87</accession>
<feature type="transmembrane region" description="Helical" evidence="5">
    <location>
        <begin position="30"/>
        <end position="49"/>
    </location>
</feature>
<dbReference type="GO" id="GO:0140359">
    <property type="term" value="F:ABC-type transporter activity"/>
    <property type="evidence" value="ECO:0007669"/>
    <property type="project" value="InterPro"/>
</dbReference>
<comment type="subcellular location">
    <subcellularLocation>
        <location evidence="1">Membrane</location>
        <topology evidence="1">Multi-pass membrane protein</topology>
    </subcellularLocation>
</comment>
<evidence type="ECO:0000259" key="7">
    <source>
        <dbReference type="Pfam" id="PF12698"/>
    </source>
</evidence>
<evidence type="ECO:0000313" key="8">
    <source>
        <dbReference type="EMBL" id="OBS80623.1"/>
    </source>
</evidence>
<dbReference type="InterPro" id="IPR003439">
    <property type="entry name" value="ABC_transporter-like_ATP-bd"/>
</dbReference>
<feature type="transmembrane region" description="Helical" evidence="5">
    <location>
        <begin position="179"/>
        <end position="197"/>
    </location>
</feature>
<feature type="transmembrane region" description="Helical" evidence="5">
    <location>
        <begin position="209"/>
        <end position="225"/>
    </location>
</feature>
<dbReference type="GO" id="GO:0016020">
    <property type="term" value="C:membrane"/>
    <property type="evidence" value="ECO:0007669"/>
    <property type="project" value="UniProtKB-SubCell"/>
</dbReference>
<evidence type="ECO:0000256" key="5">
    <source>
        <dbReference type="SAM" id="Phobius"/>
    </source>
</evidence>
<reference evidence="8 9" key="1">
    <citation type="submission" date="2016-06" db="EMBL/GenBank/DDBJ databases">
        <title>The Draft Genome Sequence and Annotation of the Desert Woodrat Neotoma lepida.</title>
        <authorList>
            <person name="Campbell M."/>
            <person name="Oakeson K.F."/>
            <person name="Yandell M."/>
            <person name="Halpert J.R."/>
            <person name="Dearing D."/>
        </authorList>
    </citation>
    <scope>NUCLEOTIDE SEQUENCE [LARGE SCALE GENOMIC DNA]</scope>
    <source>
        <strain evidence="8">417</strain>
        <tissue evidence="8">Liver</tissue>
    </source>
</reference>
<dbReference type="Pfam" id="PF12698">
    <property type="entry name" value="ABC2_membrane_3"/>
    <property type="match status" value="1"/>
</dbReference>
<dbReference type="PANTHER" id="PTHR19229">
    <property type="entry name" value="ATP-BINDING CASSETTE TRANSPORTER SUBFAMILY A ABCA"/>
    <property type="match status" value="1"/>
</dbReference>
<name>A0A1A6HQ87_NEOLE</name>
<feature type="transmembrane region" description="Helical" evidence="5">
    <location>
        <begin position="70"/>
        <end position="98"/>
    </location>
</feature>
<keyword evidence="4 5" id="KW-0472">Membrane</keyword>
<dbReference type="GO" id="GO:0005524">
    <property type="term" value="F:ATP binding"/>
    <property type="evidence" value="ECO:0007669"/>
    <property type="project" value="InterPro"/>
</dbReference>
<feature type="domain" description="ABC transporter" evidence="6">
    <location>
        <begin position="360"/>
        <end position="409"/>
    </location>
</feature>
<protein>
    <submittedName>
        <fullName evidence="8">Uncharacterized protein</fullName>
    </submittedName>
</protein>
<keyword evidence="2 5" id="KW-0812">Transmembrane</keyword>
<keyword evidence="9" id="KW-1185">Reference proteome</keyword>
<dbReference type="GO" id="GO:0016887">
    <property type="term" value="F:ATP hydrolysis activity"/>
    <property type="evidence" value="ECO:0007669"/>
    <property type="project" value="InterPro"/>
</dbReference>
<keyword evidence="3 5" id="KW-1133">Transmembrane helix</keyword>
<evidence type="ECO:0000256" key="2">
    <source>
        <dbReference type="ARBA" id="ARBA00022692"/>
    </source>
</evidence>
<evidence type="ECO:0000259" key="6">
    <source>
        <dbReference type="Pfam" id="PF00005"/>
    </source>
</evidence>
<feature type="transmembrane region" description="Helical" evidence="5">
    <location>
        <begin position="265"/>
        <end position="283"/>
    </location>
</feature>